<dbReference type="EMBL" id="ACJA02000004">
    <property type="protein sequence ID" value="EFH95053.1"/>
    <property type="molecule type" value="Genomic_DNA"/>
</dbReference>
<feature type="binding site" evidence="5">
    <location>
        <position position="92"/>
    </location>
    <ligand>
        <name>Mg(2+)</name>
        <dbReference type="ChEBI" id="CHEBI:18420"/>
        <label>1</label>
        <note>catalytic</note>
    </ligand>
</feature>
<evidence type="ECO:0000256" key="5">
    <source>
        <dbReference type="PIRSR" id="PIRSR600760-2"/>
    </source>
</evidence>
<dbReference type="PROSITE" id="PS00629">
    <property type="entry name" value="IMP_1"/>
    <property type="match status" value="1"/>
</dbReference>
<dbReference type="GO" id="GO:0008934">
    <property type="term" value="F:inositol monophosphate 1-phosphatase activity"/>
    <property type="evidence" value="ECO:0007669"/>
    <property type="project" value="TreeGrafter"/>
</dbReference>
<dbReference type="Gene3D" id="3.30.540.10">
    <property type="entry name" value="Fructose-1,6-Bisphosphatase, subunit A, domain 1"/>
    <property type="match status" value="1"/>
</dbReference>
<name>A0A0E1X891_STAAU</name>
<dbReference type="HOGENOM" id="CLU_044118_6_2_9"/>
<dbReference type="GO" id="GO:0007165">
    <property type="term" value="P:signal transduction"/>
    <property type="evidence" value="ECO:0007669"/>
    <property type="project" value="TreeGrafter"/>
</dbReference>
<dbReference type="FunFam" id="3.30.540.10:FF:000003">
    <property type="entry name" value="Inositol-1-monophosphatase"/>
    <property type="match status" value="1"/>
</dbReference>
<reference evidence="6" key="1">
    <citation type="submission" date="2010-05" db="EMBL/GenBank/DDBJ databases">
        <authorList>
            <person name="Muzny D."/>
            <person name="Qin X."/>
            <person name="Buhay C."/>
            <person name="Dugan-Rocha S."/>
            <person name="Ding Y."/>
            <person name="Chen G."/>
            <person name="Hawes A."/>
            <person name="Holder M."/>
            <person name="Jhangiani S."/>
            <person name="Johnson A."/>
            <person name="Khan Z."/>
            <person name="Li Z."/>
            <person name="Liu W."/>
            <person name="Liu X."/>
            <person name="Perez L."/>
            <person name="Shen H."/>
            <person name="Wang Q."/>
            <person name="Watt J."/>
            <person name="Xi L."/>
            <person name="Xin Y."/>
            <person name="Zhou J."/>
            <person name="Deng J."/>
            <person name="Jiang H."/>
            <person name="Liu Y."/>
            <person name="Qu J."/>
            <person name="Song X.-Z."/>
            <person name="Zhang L."/>
            <person name="Villasana D."/>
            <person name="Johnson A."/>
            <person name="Liu J."/>
            <person name="Liyanage D."/>
            <person name="Lorensuhewa L."/>
            <person name="Robinson T."/>
            <person name="Song A."/>
            <person name="Song B.-B."/>
            <person name="Dinh H."/>
            <person name="Thornton R."/>
            <person name="Coyle M."/>
            <person name="Francisco L."/>
            <person name="Jackson L."/>
            <person name="Javaid M."/>
            <person name="Korchina V."/>
            <person name="Kovar C."/>
            <person name="Mata R."/>
            <person name="Mathew T."/>
            <person name="Ngo R."/>
            <person name="Nguyen L."/>
            <person name="Nguyen N."/>
            <person name="Okwuonu G."/>
            <person name="Ongeri F."/>
            <person name="Pham C."/>
            <person name="Simmons D."/>
            <person name="Wilczek-Boney K."/>
            <person name="Hale W."/>
            <person name="Jakkamsetti A."/>
            <person name="Pham P."/>
            <person name="Ruth R."/>
            <person name="San Lucas F."/>
            <person name="Warren J."/>
            <person name="Zhang J."/>
            <person name="Zhao Z."/>
            <person name="Zhou C."/>
            <person name="Zhu D."/>
            <person name="Lee S."/>
            <person name="Bess C."/>
            <person name="Blankenburg K."/>
            <person name="Forbes L."/>
            <person name="Fu Q."/>
            <person name="Gubbala S."/>
            <person name="Hirani K."/>
            <person name="Jayaseelan J.C."/>
            <person name="Lara F."/>
            <person name="Munidasa M."/>
            <person name="Palculict T."/>
            <person name="Patil S."/>
            <person name="Pu L.-L."/>
            <person name="Saada N."/>
            <person name="Tang L."/>
            <person name="Weissenberger G."/>
            <person name="Zhu Y."/>
            <person name="Hemphill L."/>
            <person name="Shang Y."/>
            <person name="Youmans B."/>
            <person name="Ayvaz T."/>
            <person name="Ross M."/>
            <person name="Santibanez J."/>
            <person name="Aqrawi P."/>
            <person name="Gross S."/>
            <person name="Joshi V."/>
            <person name="Fowler G."/>
            <person name="Nazareth L."/>
            <person name="Reid J."/>
            <person name="Worley K."/>
            <person name="Petrosino J."/>
            <person name="Highlander S."/>
            <person name="Gibbs R."/>
        </authorList>
    </citation>
    <scope>NUCLEOTIDE SEQUENCE [LARGE SCALE GENOMIC DNA]</scope>
    <source>
        <strain evidence="6">MN8</strain>
    </source>
</reference>
<keyword evidence="4 5" id="KW-0460">Magnesium</keyword>
<keyword evidence="2 5" id="KW-0479">Metal-binding</keyword>
<evidence type="ECO:0000256" key="3">
    <source>
        <dbReference type="ARBA" id="ARBA00022801"/>
    </source>
</evidence>
<dbReference type="Gene3D" id="3.40.190.80">
    <property type="match status" value="1"/>
</dbReference>
<protein>
    <submittedName>
        <fullName evidence="6">Inositol monophosphatase family protein</fullName>
    </submittedName>
</protein>
<evidence type="ECO:0000256" key="1">
    <source>
        <dbReference type="ARBA" id="ARBA00001946"/>
    </source>
</evidence>
<feature type="binding site" evidence="5">
    <location>
        <position position="91"/>
    </location>
    <ligand>
        <name>Mg(2+)</name>
        <dbReference type="ChEBI" id="CHEBI:18420"/>
        <label>1</label>
        <note>catalytic</note>
    </ligand>
</feature>
<comment type="cofactor">
    <cofactor evidence="1 5">
        <name>Mg(2+)</name>
        <dbReference type="ChEBI" id="CHEBI:18420"/>
    </cofactor>
</comment>
<dbReference type="PRINTS" id="PR00377">
    <property type="entry name" value="IMPHPHTASES"/>
</dbReference>
<dbReference type="InterPro" id="IPR020583">
    <property type="entry name" value="Inositol_monoP_metal-BS"/>
</dbReference>
<organism evidence="6">
    <name type="scientific">Staphylococcus aureus subsp. aureus MN8</name>
    <dbReference type="NCBI Taxonomy" id="548470"/>
    <lineage>
        <taxon>Bacteria</taxon>
        <taxon>Bacillati</taxon>
        <taxon>Bacillota</taxon>
        <taxon>Bacilli</taxon>
        <taxon>Bacillales</taxon>
        <taxon>Staphylococcaceae</taxon>
        <taxon>Staphylococcus</taxon>
    </lineage>
</organism>
<evidence type="ECO:0000256" key="4">
    <source>
        <dbReference type="ARBA" id="ARBA00022842"/>
    </source>
</evidence>
<dbReference type="SUPFAM" id="SSF56655">
    <property type="entry name" value="Carbohydrate phosphatase"/>
    <property type="match status" value="1"/>
</dbReference>
<keyword evidence="3" id="KW-0378">Hydrolase</keyword>
<sequence>MLGDDVMALYGFAQGLIQEAGIRIKQLMEQNLTIETKSNPNDLVTNVDKATEDFIFDTILETYPNHQVLGEEGHGHDIDTSKGTVWVVDPIDGTLNFVHQQENFAISIGIYIDGKPYAGFVYDVMADVLYHAKVGEGAYRGSQPLKPLNDSNLRQSIIGINPNWLTKPVLGEIFKDVVNISRSARAYGSAALEIVSVATGNLEAYMTPRLQPWDFAGGLVILNEVDGLASNLLGEPLTISGPNSILVGNRGVHREILGVYLEPHRDALIQLHEQRFKRKSK</sequence>
<evidence type="ECO:0000313" key="6">
    <source>
        <dbReference type="EMBL" id="EFH95053.1"/>
    </source>
</evidence>
<dbReference type="PANTHER" id="PTHR20854:SF4">
    <property type="entry name" value="INOSITOL-1-MONOPHOSPHATASE-RELATED"/>
    <property type="match status" value="1"/>
</dbReference>
<dbReference type="Proteomes" id="UP000003455">
    <property type="component" value="Chromosome"/>
</dbReference>
<feature type="binding site" evidence="5">
    <location>
        <position position="214"/>
    </location>
    <ligand>
        <name>Mg(2+)</name>
        <dbReference type="ChEBI" id="CHEBI:18420"/>
        <label>1</label>
        <note>catalytic</note>
    </ligand>
</feature>
<feature type="binding site" evidence="5">
    <location>
        <position position="89"/>
    </location>
    <ligand>
        <name>Mg(2+)</name>
        <dbReference type="ChEBI" id="CHEBI:18420"/>
        <label>1</label>
        <note>catalytic</note>
    </ligand>
</feature>
<dbReference type="AlphaFoldDB" id="A0A0E1X891"/>
<evidence type="ECO:0000256" key="2">
    <source>
        <dbReference type="ARBA" id="ARBA00022723"/>
    </source>
</evidence>
<dbReference type="InterPro" id="IPR000760">
    <property type="entry name" value="Inositol_monophosphatase-like"/>
</dbReference>
<dbReference type="CDD" id="cd01637">
    <property type="entry name" value="IMPase_like"/>
    <property type="match status" value="1"/>
</dbReference>
<accession>A0A0E1X891</accession>
<dbReference type="Pfam" id="PF00459">
    <property type="entry name" value="Inositol_P"/>
    <property type="match status" value="1"/>
</dbReference>
<proteinExistence type="predicted"/>
<dbReference type="GO" id="GO:0006020">
    <property type="term" value="P:inositol metabolic process"/>
    <property type="evidence" value="ECO:0007669"/>
    <property type="project" value="TreeGrafter"/>
</dbReference>
<dbReference type="GO" id="GO:0046872">
    <property type="term" value="F:metal ion binding"/>
    <property type="evidence" value="ECO:0007669"/>
    <property type="project" value="UniProtKB-KW"/>
</dbReference>
<feature type="binding site" evidence="5">
    <location>
        <position position="71"/>
    </location>
    <ligand>
        <name>Mg(2+)</name>
        <dbReference type="ChEBI" id="CHEBI:18420"/>
        <label>1</label>
        <note>catalytic</note>
    </ligand>
</feature>
<comment type="caution">
    <text evidence="6">The sequence shown here is derived from an EMBL/GenBank/DDBJ whole genome shotgun (WGS) entry which is preliminary data.</text>
</comment>
<gene>
    <name evidence="6" type="ORF">HMPREF0769_12674</name>
</gene>
<dbReference type="PANTHER" id="PTHR20854">
    <property type="entry name" value="INOSITOL MONOPHOSPHATASE"/>
    <property type="match status" value="1"/>
</dbReference>